<organism evidence="2 3">
    <name type="scientific">Zopfia rhizophila CBS 207.26</name>
    <dbReference type="NCBI Taxonomy" id="1314779"/>
    <lineage>
        <taxon>Eukaryota</taxon>
        <taxon>Fungi</taxon>
        <taxon>Dikarya</taxon>
        <taxon>Ascomycota</taxon>
        <taxon>Pezizomycotina</taxon>
        <taxon>Dothideomycetes</taxon>
        <taxon>Dothideomycetes incertae sedis</taxon>
        <taxon>Zopfiaceae</taxon>
        <taxon>Zopfia</taxon>
    </lineage>
</organism>
<reference evidence="2" key="1">
    <citation type="journal article" date="2020" name="Stud. Mycol.">
        <title>101 Dothideomycetes genomes: a test case for predicting lifestyles and emergence of pathogens.</title>
        <authorList>
            <person name="Haridas S."/>
            <person name="Albert R."/>
            <person name="Binder M."/>
            <person name="Bloem J."/>
            <person name="Labutti K."/>
            <person name="Salamov A."/>
            <person name="Andreopoulos B."/>
            <person name="Baker S."/>
            <person name="Barry K."/>
            <person name="Bills G."/>
            <person name="Bluhm B."/>
            <person name="Cannon C."/>
            <person name="Castanera R."/>
            <person name="Culley D."/>
            <person name="Daum C."/>
            <person name="Ezra D."/>
            <person name="Gonzalez J."/>
            <person name="Henrissat B."/>
            <person name="Kuo A."/>
            <person name="Liang C."/>
            <person name="Lipzen A."/>
            <person name="Lutzoni F."/>
            <person name="Magnuson J."/>
            <person name="Mondo S."/>
            <person name="Nolan M."/>
            <person name="Ohm R."/>
            <person name="Pangilinan J."/>
            <person name="Park H.-J."/>
            <person name="Ramirez L."/>
            <person name="Alfaro M."/>
            <person name="Sun H."/>
            <person name="Tritt A."/>
            <person name="Yoshinaga Y."/>
            <person name="Zwiers L.-H."/>
            <person name="Turgeon B."/>
            <person name="Goodwin S."/>
            <person name="Spatafora J."/>
            <person name="Crous P."/>
            <person name="Grigoriev I."/>
        </authorList>
    </citation>
    <scope>NUCLEOTIDE SEQUENCE</scope>
    <source>
        <strain evidence="2">CBS 207.26</strain>
    </source>
</reference>
<protein>
    <submittedName>
        <fullName evidence="2">Uncharacterized protein</fullName>
    </submittedName>
</protein>
<accession>A0A6A6DYD3</accession>
<dbReference type="Proteomes" id="UP000800200">
    <property type="component" value="Unassembled WGS sequence"/>
</dbReference>
<dbReference type="AlphaFoldDB" id="A0A6A6DYD3"/>
<gene>
    <name evidence="2" type="ORF">K469DRAFT_690124</name>
</gene>
<evidence type="ECO:0000313" key="3">
    <source>
        <dbReference type="Proteomes" id="UP000800200"/>
    </source>
</evidence>
<dbReference type="EMBL" id="ML994643">
    <property type="protein sequence ID" value="KAF2183382.1"/>
    <property type="molecule type" value="Genomic_DNA"/>
</dbReference>
<name>A0A6A6DYD3_9PEZI</name>
<sequence>MANSNTAIVPDYLQSARQAYFTVMGKHGKDKPRLYNILSQVLKLSGRDLKLSGQGLISLKSWSLGEESNIMSSTLRSGVSPVESPQCFPEHSRSPSNGSTSDLITGRRSRHMRIFPPAASILERHRREMALVKVNLL</sequence>
<evidence type="ECO:0000256" key="1">
    <source>
        <dbReference type="SAM" id="MobiDB-lite"/>
    </source>
</evidence>
<feature type="compositionally biased region" description="Polar residues" evidence="1">
    <location>
        <begin position="94"/>
        <end position="103"/>
    </location>
</feature>
<feature type="region of interest" description="Disordered" evidence="1">
    <location>
        <begin position="75"/>
        <end position="107"/>
    </location>
</feature>
<keyword evidence="3" id="KW-1185">Reference proteome</keyword>
<proteinExistence type="predicted"/>
<evidence type="ECO:0000313" key="2">
    <source>
        <dbReference type="EMBL" id="KAF2183382.1"/>
    </source>
</evidence>